<dbReference type="PANTHER" id="PTHR34989:SF1">
    <property type="entry name" value="PROTEIN HDED"/>
    <property type="match status" value="1"/>
</dbReference>
<evidence type="ECO:0000313" key="2">
    <source>
        <dbReference type="EMBL" id="OWU75950.1"/>
    </source>
</evidence>
<name>A0A225NQ08_9RHOB</name>
<accession>A0A225NQ08</accession>
<gene>
    <name evidence="2" type="ORF">ATO3_07180</name>
</gene>
<dbReference type="Proteomes" id="UP000215377">
    <property type="component" value="Unassembled WGS sequence"/>
</dbReference>
<dbReference type="InterPro" id="IPR052712">
    <property type="entry name" value="Acid_resist_chaperone_HdeD"/>
</dbReference>
<evidence type="ECO:0000313" key="3">
    <source>
        <dbReference type="Proteomes" id="UP000215377"/>
    </source>
</evidence>
<dbReference type="GO" id="GO:0005886">
    <property type="term" value="C:plasma membrane"/>
    <property type="evidence" value="ECO:0007669"/>
    <property type="project" value="TreeGrafter"/>
</dbReference>
<dbReference type="Pfam" id="PF03729">
    <property type="entry name" value="DUF308"/>
    <property type="match status" value="1"/>
</dbReference>
<keyword evidence="1" id="KW-0812">Transmembrane</keyword>
<feature type="transmembrane region" description="Helical" evidence="1">
    <location>
        <begin position="94"/>
        <end position="117"/>
    </location>
</feature>
<organism evidence="2 3">
    <name type="scientific">Marinibacterium profundimaris</name>
    <dbReference type="NCBI Taxonomy" id="1679460"/>
    <lineage>
        <taxon>Bacteria</taxon>
        <taxon>Pseudomonadati</taxon>
        <taxon>Pseudomonadota</taxon>
        <taxon>Alphaproteobacteria</taxon>
        <taxon>Rhodobacterales</taxon>
        <taxon>Paracoccaceae</taxon>
        <taxon>Marinibacterium</taxon>
    </lineage>
</organism>
<keyword evidence="3" id="KW-1185">Reference proteome</keyword>
<dbReference type="AlphaFoldDB" id="A0A225NQ08"/>
<feature type="transmembrane region" description="Helical" evidence="1">
    <location>
        <begin position="12"/>
        <end position="31"/>
    </location>
</feature>
<feature type="transmembrane region" description="Helical" evidence="1">
    <location>
        <begin position="124"/>
        <end position="147"/>
    </location>
</feature>
<keyword evidence="1" id="KW-0472">Membrane</keyword>
<reference evidence="2 3" key="1">
    <citation type="submission" date="2013-04" db="EMBL/GenBank/DDBJ databases">
        <title>Oceanicola sp. 22II1-22F33 Genome Sequencing.</title>
        <authorList>
            <person name="Lai Q."/>
            <person name="Li G."/>
            <person name="Shao Z."/>
        </authorList>
    </citation>
    <scope>NUCLEOTIDE SEQUENCE [LARGE SCALE GENOMIC DNA]</scope>
    <source>
        <strain evidence="2 3">22II1-22F33</strain>
    </source>
</reference>
<comment type="caution">
    <text evidence="2">The sequence shown here is derived from an EMBL/GenBank/DDBJ whole genome shotgun (WGS) entry which is preliminary data.</text>
</comment>
<dbReference type="PANTHER" id="PTHR34989">
    <property type="entry name" value="PROTEIN HDED"/>
    <property type="match status" value="1"/>
</dbReference>
<keyword evidence="1" id="KW-1133">Transmembrane helix</keyword>
<dbReference type="InterPro" id="IPR005325">
    <property type="entry name" value="DUF308_memb"/>
</dbReference>
<protein>
    <submittedName>
        <fullName evidence="2">Membrane protein</fullName>
    </submittedName>
</protein>
<dbReference type="EMBL" id="AQQR01000002">
    <property type="protein sequence ID" value="OWU75950.1"/>
    <property type="molecule type" value="Genomic_DNA"/>
</dbReference>
<sequence>MKFGGRKFLMKEWVKWLILGILSVVFGVIVLGNAVAASLALTTITGVLFLISGGFQVVAGFTAEGTGQKIFAIALGALMAILGISFIANPLEGTISLALLVLILLAASGVVRIMFAWRMKETPFFWPMLISGVLSVLLAAYILANFAVAAPELLGLLLGIELIFNGAGLVVLAFFVRTIGKHLK</sequence>
<evidence type="ECO:0000256" key="1">
    <source>
        <dbReference type="SAM" id="Phobius"/>
    </source>
</evidence>
<feature type="transmembrane region" description="Helical" evidence="1">
    <location>
        <begin position="37"/>
        <end position="58"/>
    </location>
</feature>
<feature type="transmembrane region" description="Helical" evidence="1">
    <location>
        <begin position="70"/>
        <end position="88"/>
    </location>
</feature>
<proteinExistence type="predicted"/>
<feature type="transmembrane region" description="Helical" evidence="1">
    <location>
        <begin position="153"/>
        <end position="176"/>
    </location>
</feature>